<keyword evidence="2" id="KW-0654">Proteoglycan</keyword>
<feature type="domain" description="FAS1" evidence="5">
    <location>
        <begin position="174"/>
        <end position="311"/>
    </location>
</feature>
<dbReference type="SMART" id="SM00554">
    <property type="entry name" value="FAS1"/>
    <property type="match status" value="2"/>
</dbReference>
<dbReference type="SUPFAM" id="SSF82153">
    <property type="entry name" value="FAS1 domain"/>
    <property type="match status" value="2"/>
</dbReference>
<dbReference type="PROSITE" id="PS50213">
    <property type="entry name" value="FAS1"/>
    <property type="match status" value="2"/>
</dbReference>
<feature type="region of interest" description="Disordered" evidence="3">
    <location>
        <begin position="161"/>
        <end position="184"/>
    </location>
</feature>
<feature type="signal peptide" evidence="4">
    <location>
        <begin position="1"/>
        <end position="18"/>
    </location>
</feature>
<dbReference type="InterPro" id="IPR036378">
    <property type="entry name" value="FAS1_dom_sf"/>
</dbReference>
<sequence>MASILFFFLFIFTFPCHSIACSRTLSNAAEILSDSGYLSMALTLQLTSVTLNLDSSNATIFAPLDSAFARSGQLSLLELQYHISPARLSKECFRTLPYGARIPTLWSNHSLIVTKDKGFDSPFSINNVSVQNLVIFDDGSMIVYGVDEFLDLKFEIANPNAPNSAPTPSSTLRNESSQHEREEDNPFIQASDSLMSLGFTKMATFLDIQQVGFCNRTRLTIFAPVDEVIEANVKNFRDYSSIFRSHVVPGLLLSEDLEKLDDGASLPTFSKGFVITVTKSGDILLINDVPVIYPDIYKGDWVIVHGLNRLVILSEKQGLEEESLSELDGYGEQSLLVSDGYGIP</sequence>
<keyword evidence="4" id="KW-0732">Signal</keyword>
<dbReference type="EMBL" id="BPVZ01000071">
    <property type="protein sequence ID" value="GKV26160.1"/>
    <property type="molecule type" value="Genomic_DNA"/>
</dbReference>
<comment type="similarity">
    <text evidence="1">Belongs to the fasciclin-like AGP family.</text>
</comment>
<evidence type="ECO:0000313" key="7">
    <source>
        <dbReference type="Proteomes" id="UP001054252"/>
    </source>
</evidence>
<evidence type="ECO:0000313" key="6">
    <source>
        <dbReference type="EMBL" id="GKV26160.1"/>
    </source>
</evidence>
<gene>
    <name evidence="6" type="ORF">SLEP1_g35509</name>
</gene>
<protein>
    <recommendedName>
        <fullName evidence="5">FAS1 domain-containing protein</fullName>
    </recommendedName>
</protein>
<dbReference type="Pfam" id="PF02469">
    <property type="entry name" value="Fasciclin"/>
    <property type="match status" value="2"/>
</dbReference>
<dbReference type="Proteomes" id="UP001054252">
    <property type="component" value="Unassembled WGS sequence"/>
</dbReference>
<feature type="domain" description="FAS1" evidence="5">
    <location>
        <begin position="25"/>
        <end position="154"/>
    </location>
</feature>
<evidence type="ECO:0000256" key="1">
    <source>
        <dbReference type="ARBA" id="ARBA00007843"/>
    </source>
</evidence>
<proteinExistence type="inferred from homology"/>
<evidence type="ECO:0000256" key="4">
    <source>
        <dbReference type="SAM" id="SignalP"/>
    </source>
</evidence>
<dbReference type="PANTHER" id="PTHR33985">
    <property type="entry name" value="OS02G0491300 PROTEIN-RELATED"/>
    <property type="match status" value="1"/>
</dbReference>
<dbReference type="AlphaFoldDB" id="A0AAV5KND9"/>
<keyword evidence="2" id="KW-0325">Glycoprotein</keyword>
<dbReference type="InterPro" id="IPR052806">
    <property type="entry name" value="Fasciclin-like_AGP"/>
</dbReference>
<name>A0AAV5KND9_9ROSI</name>
<keyword evidence="7" id="KW-1185">Reference proteome</keyword>
<feature type="chain" id="PRO_5043932729" description="FAS1 domain-containing protein" evidence="4">
    <location>
        <begin position="19"/>
        <end position="344"/>
    </location>
</feature>
<dbReference type="PANTHER" id="PTHR33985:SF21">
    <property type="entry name" value="FASCICLIN-LIKE ARABINOGALACTAN PROTEIN 20-RELATED"/>
    <property type="match status" value="1"/>
</dbReference>
<organism evidence="6 7">
    <name type="scientific">Rubroshorea leprosula</name>
    <dbReference type="NCBI Taxonomy" id="152421"/>
    <lineage>
        <taxon>Eukaryota</taxon>
        <taxon>Viridiplantae</taxon>
        <taxon>Streptophyta</taxon>
        <taxon>Embryophyta</taxon>
        <taxon>Tracheophyta</taxon>
        <taxon>Spermatophyta</taxon>
        <taxon>Magnoliopsida</taxon>
        <taxon>eudicotyledons</taxon>
        <taxon>Gunneridae</taxon>
        <taxon>Pentapetalae</taxon>
        <taxon>rosids</taxon>
        <taxon>malvids</taxon>
        <taxon>Malvales</taxon>
        <taxon>Dipterocarpaceae</taxon>
        <taxon>Rubroshorea</taxon>
    </lineage>
</organism>
<dbReference type="InterPro" id="IPR000782">
    <property type="entry name" value="FAS1_domain"/>
</dbReference>
<evidence type="ECO:0000256" key="2">
    <source>
        <dbReference type="ARBA" id="ARBA00022974"/>
    </source>
</evidence>
<evidence type="ECO:0000259" key="5">
    <source>
        <dbReference type="PROSITE" id="PS50213"/>
    </source>
</evidence>
<feature type="compositionally biased region" description="Low complexity" evidence="3">
    <location>
        <begin position="161"/>
        <end position="171"/>
    </location>
</feature>
<evidence type="ECO:0000256" key="3">
    <source>
        <dbReference type="SAM" id="MobiDB-lite"/>
    </source>
</evidence>
<comment type="caution">
    <text evidence="6">The sequence shown here is derived from an EMBL/GenBank/DDBJ whole genome shotgun (WGS) entry which is preliminary data.</text>
</comment>
<reference evidence="6 7" key="1">
    <citation type="journal article" date="2021" name="Commun. Biol.">
        <title>The genome of Shorea leprosula (Dipterocarpaceae) highlights the ecological relevance of drought in aseasonal tropical rainforests.</title>
        <authorList>
            <person name="Ng K.K.S."/>
            <person name="Kobayashi M.J."/>
            <person name="Fawcett J.A."/>
            <person name="Hatakeyama M."/>
            <person name="Paape T."/>
            <person name="Ng C.H."/>
            <person name="Ang C.C."/>
            <person name="Tnah L.H."/>
            <person name="Lee C.T."/>
            <person name="Nishiyama T."/>
            <person name="Sese J."/>
            <person name="O'Brien M.J."/>
            <person name="Copetti D."/>
            <person name="Mohd Noor M.I."/>
            <person name="Ong R.C."/>
            <person name="Putra M."/>
            <person name="Sireger I.Z."/>
            <person name="Indrioko S."/>
            <person name="Kosugi Y."/>
            <person name="Izuno A."/>
            <person name="Isagi Y."/>
            <person name="Lee S.L."/>
            <person name="Shimizu K.K."/>
        </authorList>
    </citation>
    <scope>NUCLEOTIDE SEQUENCE [LARGE SCALE GENOMIC DNA]</scope>
    <source>
        <strain evidence="6">214</strain>
    </source>
</reference>
<dbReference type="Gene3D" id="2.30.180.10">
    <property type="entry name" value="FAS1 domain"/>
    <property type="match status" value="2"/>
</dbReference>
<accession>A0AAV5KND9</accession>